<proteinExistence type="predicted"/>
<evidence type="ECO:0000313" key="2">
    <source>
        <dbReference type="Proteomes" id="UP001218638"/>
    </source>
</evidence>
<evidence type="ECO:0000313" key="1">
    <source>
        <dbReference type="EMBL" id="WED65389.1"/>
    </source>
</evidence>
<keyword evidence="2" id="KW-1185">Reference proteome</keyword>
<organism evidence="1 2">
    <name type="scientific">Synoicihabitans lomoniglobus</name>
    <dbReference type="NCBI Taxonomy" id="2909285"/>
    <lineage>
        <taxon>Bacteria</taxon>
        <taxon>Pseudomonadati</taxon>
        <taxon>Verrucomicrobiota</taxon>
        <taxon>Opitutia</taxon>
        <taxon>Opitutales</taxon>
        <taxon>Opitutaceae</taxon>
        <taxon>Synoicihabitans</taxon>
    </lineage>
</organism>
<dbReference type="RefSeq" id="WP_330932194.1">
    <property type="nucleotide sequence ID" value="NZ_CP119075.1"/>
</dbReference>
<reference evidence="1" key="1">
    <citation type="submission" date="2023-03" db="EMBL/GenBank/DDBJ databases">
        <title>Lomoglobus Profundus gen. nov., sp. nov., a novel member of the phylum Verrucomicrobia, isolated from deep-marine sediment of South China Sea.</title>
        <authorList>
            <person name="Ahmad T."/>
            <person name="Ishaq S.E."/>
            <person name="Wang F."/>
        </authorList>
    </citation>
    <scope>NUCLEOTIDE SEQUENCE</scope>
    <source>
        <strain evidence="1">LMO-M01</strain>
    </source>
</reference>
<protein>
    <submittedName>
        <fullName evidence="1">Uncharacterized protein</fullName>
    </submittedName>
</protein>
<sequence length="293" mass="31158">MILPDFGVRFVSVIKRTGALGLVAGIVGFTGSSDLTAQQITALGDEGWGDQSGSTGNSFGDYSYEFTESGPLGENAVRLVATGTGEQAALATLEQFSGLKIAEFDGLDYSIESVLGTYSAWAETAAAGSMPNLKISLYISDTSYTASQVVDRLDTEDLEWAKTLVYLPGGSTPTSGSWESFDVSSADWWWTGASQAHQSFDSWIPDVFDYVDGLPTPAYLYIGSIQFGLGGSSNENLLTGYVDEMDVSFGSAGSFTYDFGASAVPEPAHFALGLSMLALASGVMRRNRLRPEY</sequence>
<dbReference type="AlphaFoldDB" id="A0AAF0CPL6"/>
<dbReference type="Proteomes" id="UP001218638">
    <property type="component" value="Chromosome"/>
</dbReference>
<name>A0AAF0CPL6_9BACT</name>
<accession>A0AAF0CPL6</accession>
<gene>
    <name evidence="1" type="ORF">PXH66_00815</name>
</gene>
<dbReference type="KEGG" id="slom:PXH66_00815"/>
<dbReference type="EMBL" id="CP119075">
    <property type="protein sequence ID" value="WED65389.1"/>
    <property type="molecule type" value="Genomic_DNA"/>
</dbReference>